<sequence>MTFIESTKDADALTLSIVTEYAAPRERVWQLWSDPRQLERWWGPPGYPATFEVFEFEPGGRATYYMSIPDGSKAWGWWRFIEIEPTTRVVIDDGFAEEGGAPSPGDPGRMTASFEERDGRTRMTILSQFASVEQMDELLAMGQEEGMIQALTQVDEILAG</sequence>
<dbReference type="InterPro" id="IPR013538">
    <property type="entry name" value="ASHA1/2-like_C"/>
</dbReference>
<protein>
    <submittedName>
        <fullName evidence="3">SRPBCC domain-containing protein</fullName>
    </submittedName>
</protein>
<dbReference type="EMBL" id="CP157390">
    <property type="protein sequence ID" value="XBM49371.1"/>
    <property type="molecule type" value="Genomic_DNA"/>
</dbReference>
<dbReference type="Gene3D" id="3.30.530.20">
    <property type="match status" value="1"/>
</dbReference>
<dbReference type="AlphaFoldDB" id="A0AAU7GG25"/>
<reference evidence="3" key="1">
    <citation type="submission" date="2024-05" db="EMBL/GenBank/DDBJ databases">
        <title>The Natural Products Discovery Center: Release of the First 8490 Sequenced Strains for Exploring Actinobacteria Biosynthetic Diversity.</title>
        <authorList>
            <person name="Kalkreuter E."/>
            <person name="Kautsar S.A."/>
            <person name="Yang D."/>
            <person name="Bader C.D."/>
            <person name="Teijaro C.N."/>
            <person name="Fluegel L."/>
            <person name="Davis C.M."/>
            <person name="Simpson J.R."/>
            <person name="Lauterbach L."/>
            <person name="Steele A.D."/>
            <person name="Gui C."/>
            <person name="Meng S."/>
            <person name="Li G."/>
            <person name="Viehrig K."/>
            <person name="Ye F."/>
            <person name="Su P."/>
            <person name="Kiefer A.F."/>
            <person name="Nichols A."/>
            <person name="Cepeda A.J."/>
            <person name="Yan W."/>
            <person name="Fan B."/>
            <person name="Jiang Y."/>
            <person name="Adhikari A."/>
            <person name="Zheng C.-J."/>
            <person name="Schuster L."/>
            <person name="Cowan T.M."/>
            <person name="Smanski M.J."/>
            <person name="Chevrette M.G."/>
            <person name="de Carvalho L.P.S."/>
            <person name="Shen B."/>
        </authorList>
    </citation>
    <scope>NUCLEOTIDE SEQUENCE</scope>
    <source>
        <strain evidence="3">NPDC080035</strain>
    </source>
</reference>
<dbReference type="RefSeq" id="WP_348789289.1">
    <property type="nucleotide sequence ID" value="NZ_CP157390.1"/>
</dbReference>
<dbReference type="InterPro" id="IPR023393">
    <property type="entry name" value="START-like_dom_sf"/>
</dbReference>
<dbReference type="SUPFAM" id="SSF55961">
    <property type="entry name" value="Bet v1-like"/>
    <property type="match status" value="1"/>
</dbReference>
<evidence type="ECO:0000313" key="3">
    <source>
        <dbReference type="EMBL" id="XBM49371.1"/>
    </source>
</evidence>
<feature type="domain" description="Activator of Hsp90 ATPase homologue 1/2-like C-terminal" evidence="2">
    <location>
        <begin position="22"/>
        <end position="158"/>
    </location>
</feature>
<accession>A0AAU7GG25</accession>
<evidence type="ECO:0000259" key="2">
    <source>
        <dbReference type="Pfam" id="PF08327"/>
    </source>
</evidence>
<proteinExistence type="inferred from homology"/>
<dbReference type="Pfam" id="PF08327">
    <property type="entry name" value="AHSA1"/>
    <property type="match status" value="1"/>
</dbReference>
<evidence type="ECO:0000256" key="1">
    <source>
        <dbReference type="ARBA" id="ARBA00006817"/>
    </source>
</evidence>
<gene>
    <name evidence="3" type="ORF">AAME72_05785</name>
</gene>
<name>A0AAU7GG25_9MICO</name>
<comment type="similarity">
    <text evidence="1">Belongs to the AHA1 family.</text>
</comment>
<organism evidence="3">
    <name type="scientific">Leifsonia sp. NPDC080035</name>
    <dbReference type="NCBI Taxonomy" id="3143936"/>
    <lineage>
        <taxon>Bacteria</taxon>
        <taxon>Bacillati</taxon>
        <taxon>Actinomycetota</taxon>
        <taxon>Actinomycetes</taxon>
        <taxon>Micrococcales</taxon>
        <taxon>Microbacteriaceae</taxon>
        <taxon>Leifsonia</taxon>
    </lineage>
</organism>